<protein>
    <submittedName>
        <fullName evidence="2">Uncharacterized protein</fullName>
    </submittedName>
</protein>
<evidence type="ECO:0000256" key="1">
    <source>
        <dbReference type="SAM" id="MobiDB-lite"/>
    </source>
</evidence>
<gene>
    <name evidence="2" type="ORF">M569_11721</name>
</gene>
<evidence type="ECO:0000313" key="2">
    <source>
        <dbReference type="EMBL" id="EPS63068.1"/>
    </source>
</evidence>
<feature type="non-terminal residue" evidence="2">
    <location>
        <position position="133"/>
    </location>
</feature>
<dbReference type="Proteomes" id="UP000015453">
    <property type="component" value="Unassembled WGS sequence"/>
</dbReference>
<evidence type="ECO:0000313" key="3">
    <source>
        <dbReference type="Proteomes" id="UP000015453"/>
    </source>
</evidence>
<comment type="caution">
    <text evidence="2">The sequence shown here is derived from an EMBL/GenBank/DDBJ whole genome shotgun (WGS) entry which is preliminary data.</text>
</comment>
<dbReference type="EMBL" id="AUSU01005718">
    <property type="protein sequence ID" value="EPS63068.1"/>
    <property type="molecule type" value="Genomic_DNA"/>
</dbReference>
<reference evidence="2 3" key="1">
    <citation type="journal article" date="2013" name="BMC Genomics">
        <title>The miniature genome of a carnivorous plant Genlisea aurea contains a low number of genes and short non-coding sequences.</title>
        <authorList>
            <person name="Leushkin E.V."/>
            <person name="Sutormin R.A."/>
            <person name="Nabieva E.R."/>
            <person name="Penin A.A."/>
            <person name="Kondrashov A.S."/>
            <person name="Logacheva M.D."/>
        </authorList>
    </citation>
    <scope>NUCLEOTIDE SEQUENCE [LARGE SCALE GENOMIC DNA]</scope>
</reference>
<sequence>MTAKQIQNQPFHDSDRVSVEIDIQSLGIFDNDDADSVAFDTKGSRDRDDDDESIDFGQHELLSRDGGSGIISPPSDKAVENSNLFTDKHVLPCEVHNRIVGNVSSDDDEPPPVAEKVRRDEFFSKLHAMLRCS</sequence>
<name>S8DJL5_9LAMI</name>
<keyword evidence="3" id="KW-1185">Reference proteome</keyword>
<organism evidence="2 3">
    <name type="scientific">Genlisea aurea</name>
    <dbReference type="NCBI Taxonomy" id="192259"/>
    <lineage>
        <taxon>Eukaryota</taxon>
        <taxon>Viridiplantae</taxon>
        <taxon>Streptophyta</taxon>
        <taxon>Embryophyta</taxon>
        <taxon>Tracheophyta</taxon>
        <taxon>Spermatophyta</taxon>
        <taxon>Magnoliopsida</taxon>
        <taxon>eudicotyledons</taxon>
        <taxon>Gunneridae</taxon>
        <taxon>Pentapetalae</taxon>
        <taxon>asterids</taxon>
        <taxon>lamiids</taxon>
        <taxon>Lamiales</taxon>
        <taxon>Lentibulariaceae</taxon>
        <taxon>Genlisea</taxon>
    </lineage>
</organism>
<proteinExistence type="predicted"/>
<accession>S8DJL5</accession>
<dbReference type="AlphaFoldDB" id="S8DJL5"/>
<feature type="region of interest" description="Disordered" evidence="1">
    <location>
        <begin position="33"/>
        <end position="79"/>
    </location>
</feature>